<dbReference type="Gene3D" id="1.10.287.470">
    <property type="entry name" value="Helix hairpin bin"/>
    <property type="match status" value="1"/>
</dbReference>
<evidence type="ECO:0000313" key="5">
    <source>
        <dbReference type="EMBL" id="TYC58498.1"/>
    </source>
</evidence>
<reference evidence="5 6" key="1">
    <citation type="submission" date="2019-01" db="EMBL/GenBank/DDBJ databases">
        <title>Zoogloea oleivorans genome sequencing and assembly.</title>
        <authorList>
            <person name="Tancsics A."/>
            <person name="Farkas M."/>
            <person name="Kriszt B."/>
            <person name="Maroti G."/>
            <person name="Horvath B."/>
        </authorList>
    </citation>
    <scope>NUCLEOTIDE SEQUENCE [LARGE SCALE GENOMIC DNA]</scope>
    <source>
        <strain evidence="5 6">Buc</strain>
    </source>
</reference>
<dbReference type="NCBIfam" id="TIGR01730">
    <property type="entry name" value="RND_mfp"/>
    <property type="match status" value="1"/>
</dbReference>
<sequence>MISPRMPLFALLTLASLLAGCSGGSEAPAAPAPAAPASPAKPALAVVTVQPETRDMERRLTANGSVAAWQEASLGTEASGLRLVDIKVNVGARVKKGEVLAEFATDMPLAEQAQARASLAEADATLLEARANATRARSADAAIALSAQQIQQYLTIEAAAEARKLAAKASLNAADLRLRHTRVLASDDGVISFRAAAATVGAVVPQGQELFRLIRQSRLEWRAEVPAAQLGQVRPGQAVRLTAPGGAIVAGKVRTVAPTVDAQTRNALVYVDVPASAGNGPEAPLKAGMFARGEFELARSRGLTVPRQAVALRDGFDYVFLLGADQRVTQTKVQVGYRDQDRVEILSGLKPDTRVVASGAGFLNDGDLVKVVEAGSAPAAK</sequence>
<gene>
    <name evidence="5" type="ORF">ETQ85_11510</name>
</gene>
<dbReference type="InterPro" id="IPR006143">
    <property type="entry name" value="RND_pump_MFP"/>
</dbReference>
<dbReference type="OrthoDB" id="10524at2"/>
<dbReference type="Gene3D" id="2.40.420.20">
    <property type="match status" value="1"/>
</dbReference>
<dbReference type="Pfam" id="PF25954">
    <property type="entry name" value="Beta-barrel_RND_2"/>
    <property type="match status" value="1"/>
</dbReference>
<dbReference type="InterPro" id="IPR058637">
    <property type="entry name" value="YknX-like_C"/>
</dbReference>
<feature type="domain" description="YknX-like C-terminal permuted SH3-like" evidence="4">
    <location>
        <begin position="302"/>
        <end position="371"/>
    </location>
</feature>
<protein>
    <submittedName>
        <fullName evidence="5">Efflux RND transporter periplasmic adaptor subunit</fullName>
    </submittedName>
</protein>
<name>A0A6C2CWM5_9RHOO</name>
<evidence type="ECO:0000313" key="6">
    <source>
        <dbReference type="Proteomes" id="UP000389128"/>
    </source>
</evidence>
<evidence type="ECO:0000256" key="1">
    <source>
        <dbReference type="ARBA" id="ARBA00009477"/>
    </source>
</evidence>
<evidence type="ECO:0000259" key="3">
    <source>
        <dbReference type="Pfam" id="PF25954"/>
    </source>
</evidence>
<dbReference type="Gene3D" id="2.40.30.170">
    <property type="match status" value="1"/>
</dbReference>
<dbReference type="AlphaFoldDB" id="A0A6C2CWM5"/>
<dbReference type="Pfam" id="PF25989">
    <property type="entry name" value="YknX_C"/>
    <property type="match status" value="1"/>
</dbReference>
<feature type="chain" id="PRO_5025566833" evidence="2">
    <location>
        <begin position="20"/>
        <end position="381"/>
    </location>
</feature>
<keyword evidence="2" id="KW-0732">Signal</keyword>
<dbReference type="PANTHER" id="PTHR30469:SF15">
    <property type="entry name" value="HLYD FAMILY OF SECRETION PROTEINS"/>
    <property type="match status" value="1"/>
</dbReference>
<dbReference type="Gene3D" id="2.40.50.100">
    <property type="match status" value="1"/>
</dbReference>
<evidence type="ECO:0000259" key="4">
    <source>
        <dbReference type="Pfam" id="PF25989"/>
    </source>
</evidence>
<organism evidence="5 6">
    <name type="scientific">Zoogloea oleivorans</name>
    <dbReference type="NCBI Taxonomy" id="1552750"/>
    <lineage>
        <taxon>Bacteria</taxon>
        <taxon>Pseudomonadati</taxon>
        <taxon>Pseudomonadota</taxon>
        <taxon>Betaproteobacteria</taxon>
        <taxon>Rhodocyclales</taxon>
        <taxon>Zoogloeaceae</taxon>
        <taxon>Zoogloea</taxon>
    </lineage>
</organism>
<dbReference type="PANTHER" id="PTHR30469">
    <property type="entry name" value="MULTIDRUG RESISTANCE PROTEIN MDTA"/>
    <property type="match status" value="1"/>
</dbReference>
<comment type="caution">
    <text evidence="5">The sequence shown here is derived from an EMBL/GenBank/DDBJ whole genome shotgun (WGS) entry which is preliminary data.</text>
</comment>
<feature type="signal peptide" evidence="2">
    <location>
        <begin position="1"/>
        <end position="19"/>
    </location>
</feature>
<dbReference type="PROSITE" id="PS51257">
    <property type="entry name" value="PROKAR_LIPOPROTEIN"/>
    <property type="match status" value="1"/>
</dbReference>
<dbReference type="GO" id="GO:1990281">
    <property type="term" value="C:efflux pump complex"/>
    <property type="evidence" value="ECO:0007669"/>
    <property type="project" value="TreeGrafter"/>
</dbReference>
<dbReference type="EMBL" id="SDKK01000009">
    <property type="protein sequence ID" value="TYC58498.1"/>
    <property type="molecule type" value="Genomic_DNA"/>
</dbReference>
<dbReference type="GO" id="GO:0015562">
    <property type="term" value="F:efflux transmembrane transporter activity"/>
    <property type="evidence" value="ECO:0007669"/>
    <property type="project" value="TreeGrafter"/>
</dbReference>
<proteinExistence type="inferred from homology"/>
<dbReference type="SUPFAM" id="SSF111369">
    <property type="entry name" value="HlyD-like secretion proteins"/>
    <property type="match status" value="1"/>
</dbReference>
<evidence type="ECO:0000256" key="2">
    <source>
        <dbReference type="SAM" id="SignalP"/>
    </source>
</evidence>
<dbReference type="InterPro" id="IPR058792">
    <property type="entry name" value="Beta-barrel_RND_2"/>
</dbReference>
<dbReference type="Proteomes" id="UP000389128">
    <property type="component" value="Unassembled WGS sequence"/>
</dbReference>
<dbReference type="RefSeq" id="WP_148579198.1">
    <property type="nucleotide sequence ID" value="NZ_SDKK01000009.1"/>
</dbReference>
<keyword evidence="6" id="KW-1185">Reference proteome</keyword>
<feature type="domain" description="CusB-like beta-barrel" evidence="3">
    <location>
        <begin position="223"/>
        <end position="295"/>
    </location>
</feature>
<accession>A0A6C2CWM5</accession>
<comment type="similarity">
    <text evidence="1">Belongs to the membrane fusion protein (MFP) (TC 8.A.1) family.</text>
</comment>